<gene>
    <name evidence="2" type="ORF">GIB67_008627</name>
</gene>
<name>A0A7J7M4W6_9MAGN</name>
<proteinExistence type="predicted"/>
<evidence type="ECO:0000313" key="3">
    <source>
        <dbReference type="Proteomes" id="UP000541444"/>
    </source>
</evidence>
<organism evidence="2 3">
    <name type="scientific">Kingdonia uniflora</name>
    <dbReference type="NCBI Taxonomy" id="39325"/>
    <lineage>
        <taxon>Eukaryota</taxon>
        <taxon>Viridiplantae</taxon>
        <taxon>Streptophyta</taxon>
        <taxon>Embryophyta</taxon>
        <taxon>Tracheophyta</taxon>
        <taxon>Spermatophyta</taxon>
        <taxon>Magnoliopsida</taxon>
        <taxon>Ranunculales</taxon>
        <taxon>Circaeasteraceae</taxon>
        <taxon>Kingdonia</taxon>
    </lineage>
</organism>
<accession>A0A7J7M4W6</accession>
<comment type="caution">
    <text evidence="2">The sequence shown here is derived from an EMBL/GenBank/DDBJ whole genome shotgun (WGS) entry which is preliminary data.</text>
</comment>
<evidence type="ECO:0000256" key="1">
    <source>
        <dbReference type="SAM" id="MobiDB-lite"/>
    </source>
</evidence>
<feature type="region of interest" description="Disordered" evidence="1">
    <location>
        <begin position="134"/>
        <end position="159"/>
    </location>
</feature>
<dbReference type="OrthoDB" id="6017153at2759"/>
<protein>
    <submittedName>
        <fullName evidence="2">Uncharacterized protein</fullName>
    </submittedName>
</protein>
<dbReference type="EMBL" id="JACGCM010001775">
    <property type="protein sequence ID" value="KAF6149906.1"/>
    <property type="molecule type" value="Genomic_DNA"/>
</dbReference>
<dbReference type="Proteomes" id="UP000541444">
    <property type="component" value="Unassembled WGS sequence"/>
</dbReference>
<sequence length="213" mass="24029">MQPTISAGYLFMNNAHLIWESLCKEELSHYDSFVEWSAIAPSEKVPPPPTAAEIYAKIVEKNQVLQFLAGINPDFEYARVHLLDWTPFSTLDEVHTYCLSDQSRRSPMPPISGIPSETYVMDVRYAYLVPPSVPSQTSQTSSPSLSPLPAASGNSRPPSKKCDYCDSLFSSKTKFQVLHLLQALFLAKFLDFSVDWFPDHDLNNMLHFDYTAT</sequence>
<dbReference type="AlphaFoldDB" id="A0A7J7M4W6"/>
<reference evidence="2 3" key="1">
    <citation type="journal article" date="2020" name="IScience">
        <title>Genome Sequencing of the Endangered Kingdonia uniflora (Circaeasteraceae, Ranunculales) Reveals Potential Mechanisms of Evolutionary Specialization.</title>
        <authorList>
            <person name="Sun Y."/>
            <person name="Deng T."/>
            <person name="Zhang A."/>
            <person name="Moore M.J."/>
            <person name="Landis J.B."/>
            <person name="Lin N."/>
            <person name="Zhang H."/>
            <person name="Zhang X."/>
            <person name="Huang J."/>
            <person name="Zhang X."/>
            <person name="Sun H."/>
            <person name="Wang H."/>
        </authorList>
    </citation>
    <scope>NUCLEOTIDE SEQUENCE [LARGE SCALE GENOMIC DNA]</scope>
    <source>
        <strain evidence="2">TB1705</strain>
        <tissue evidence="2">Leaf</tissue>
    </source>
</reference>
<keyword evidence="3" id="KW-1185">Reference proteome</keyword>
<evidence type="ECO:0000313" key="2">
    <source>
        <dbReference type="EMBL" id="KAF6149906.1"/>
    </source>
</evidence>
<feature type="compositionally biased region" description="Low complexity" evidence="1">
    <location>
        <begin position="134"/>
        <end position="152"/>
    </location>
</feature>